<keyword evidence="2" id="KW-1185">Reference proteome</keyword>
<reference evidence="1" key="1">
    <citation type="journal article" date="2016" name="Front. Microbiol.">
        <title>Genome Sequence of the Piezophilic, Mesophilic Sulfate-Reducing Bacterium Desulfovibrio indicus J2T.</title>
        <authorList>
            <person name="Cao J."/>
            <person name="Maignien L."/>
            <person name="Shao Z."/>
            <person name="Alain K."/>
            <person name="Jebbar M."/>
        </authorList>
    </citation>
    <scope>NUCLEOTIDE SEQUENCE</scope>
    <source>
        <strain evidence="1">DSM 21893</strain>
    </source>
</reference>
<evidence type="ECO:0000313" key="2">
    <source>
        <dbReference type="Proteomes" id="UP001055307"/>
    </source>
</evidence>
<name>A0AAV4ZBD9_9HYPH</name>
<dbReference type="EMBL" id="BPQF01000019">
    <property type="protein sequence ID" value="GJD41331.1"/>
    <property type="molecule type" value="Genomic_DNA"/>
</dbReference>
<evidence type="ECO:0000313" key="1">
    <source>
        <dbReference type="EMBL" id="GJD41331.1"/>
    </source>
</evidence>
<protein>
    <submittedName>
        <fullName evidence="1">Uncharacterized protein</fullName>
    </submittedName>
</protein>
<organism evidence="1 2">
    <name type="scientific">Methylobacterium bullatum</name>
    <dbReference type="NCBI Taxonomy" id="570505"/>
    <lineage>
        <taxon>Bacteria</taxon>
        <taxon>Pseudomonadati</taxon>
        <taxon>Pseudomonadota</taxon>
        <taxon>Alphaproteobacteria</taxon>
        <taxon>Hyphomicrobiales</taxon>
        <taxon>Methylobacteriaceae</taxon>
        <taxon>Methylobacterium</taxon>
    </lineage>
</organism>
<dbReference type="AlphaFoldDB" id="A0AAV4ZBD9"/>
<gene>
    <name evidence="1" type="ORF">OICFNHDK_3814</name>
</gene>
<proteinExistence type="predicted"/>
<sequence>MISWLHYVRHIDVPVYEANGWRFASDLGSTHGAYSILMIWAGEGSPSPRQSPTAERDARA</sequence>
<reference evidence="1" key="2">
    <citation type="submission" date="2021-08" db="EMBL/GenBank/DDBJ databases">
        <authorList>
            <person name="Tani A."/>
            <person name="Ola A."/>
            <person name="Ogura Y."/>
            <person name="Katsura K."/>
            <person name="Hayashi T."/>
        </authorList>
    </citation>
    <scope>NUCLEOTIDE SEQUENCE</scope>
    <source>
        <strain evidence="1">DSM 21893</strain>
    </source>
</reference>
<comment type="caution">
    <text evidence="1">The sequence shown here is derived from an EMBL/GenBank/DDBJ whole genome shotgun (WGS) entry which is preliminary data.</text>
</comment>
<accession>A0AAV4ZBD9</accession>
<dbReference type="RefSeq" id="WP_192215644.1">
    <property type="nucleotide sequence ID" value="NZ_BPQF01000019.1"/>
</dbReference>
<dbReference type="Proteomes" id="UP001055307">
    <property type="component" value="Unassembled WGS sequence"/>
</dbReference>